<dbReference type="Pfam" id="PF00319">
    <property type="entry name" value="SRF-TF"/>
    <property type="match status" value="1"/>
</dbReference>
<evidence type="ECO:0000256" key="5">
    <source>
        <dbReference type="ARBA" id="ARBA00023242"/>
    </source>
</evidence>
<dbReference type="EMBL" id="LSRQ01006699">
    <property type="protein sequence ID" value="OAY65724.1"/>
    <property type="molecule type" value="Genomic_DNA"/>
</dbReference>
<dbReference type="SUPFAM" id="SSF55455">
    <property type="entry name" value="SRF-like"/>
    <property type="match status" value="1"/>
</dbReference>
<dbReference type="GO" id="GO:0046983">
    <property type="term" value="F:protein dimerization activity"/>
    <property type="evidence" value="ECO:0007669"/>
    <property type="project" value="InterPro"/>
</dbReference>
<evidence type="ECO:0000256" key="2">
    <source>
        <dbReference type="ARBA" id="ARBA00023015"/>
    </source>
</evidence>
<evidence type="ECO:0000256" key="3">
    <source>
        <dbReference type="ARBA" id="ARBA00023125"/>
    </source>
</evidence>
<dbReference type="GO" id="GO:0000981">
    <property type="term" value="F:DNA-binding transcription factor activity, RNA polymerase II-specific"/>
    <property type="evidence" value="ECO:0007669"/>
    <property type="project" value="TreeGrafter"/>
</dbReference>
<reference evidence="8 9" key="1">
    <citation type="journal article" date="2016" name="DNA Res.">
        <title>The draft genome of MD-2 pineapple using hybrid error correction of long reads.</title>
        <authorList>
            <person name="Redwan R.M."/>
            <person name="Saidin A."/>
            <person name="Kumar S.V."/>
        </authorList>
    </citation>
    <scope>NUCLEOTIDE SEQUENCE [LARGE SCALE GENOMIC DNA]</scope>
    <source>
        <strain evidence="9">cv. MD2</strain>
        <tissue evidence="8">Leaf</tissue>
    </source>
</reference>
<evidence type="ECO:0000256" key="4">
    <source>
        <dbReference type="ARBA" id="ARBA00023163"/>
    </source>
</evidence>
<feature type="region of interest" description="Disordered" evidence="6">
    <location>
        <begin position="175"/>
        <end position="198"/>
    </location>
</feature>
<gene>
    <name evidence="8" type="ORF">ACMD2_18687</name>
</gene>
<proteinExistence type="predicted"/>
<dbReference type="PANTHER" id="PTHR11945">
    <property type="entry name" value="MADS BOX PROTEIN"/>
    <property type="match status" value="1"/>
</dbReference>
<dbReference type="FunFam" id="3.40.1810.10:FF:000006">
    <property type="entry name" value="Agamous-like MADS-box protein AGL62"/>
    <property type="match status" value="1"/>
</dbReference>
<dbReference type="AlphaFoldDB" id="A0A199ULX0"/>
<keyword evidence="2" id="KW-0805">Transcription regulation</keyword>
<keyword evidence="5" id="KW-0539">Nucleus</keyword>
<dbReference type="InterPro" id="IPR036879">
    <property type="entry name" value="TF_MADSbox_sf"/>
</dbReference>
<evidence type="ECO:0000256" key="6">
    <source>
        <dbReference type="SAM" id="MobiDB-lite"/>
    </source>
</evidence>
<dbReference type="Proteomes" id="UP000092600">
    <property type="component" value="Unassembled WGS sequence"/>
</dbReference>
<organism evidence="8 9">
    <name type="scientific">Ananas comosus</name>
    <name type="common">Pineapple</name>
    <name type="synonym">Ananas ananas</name>
    <dbReference type="NCBI Taxonomy" id="4615"/>
    <lineage>
        <taxon>Eukaryota</taxon>
        <taxon>Viridiplantae</taxon>
        <taxon>Streptophyta</taxon>
        <taxon>Embryophyta</taxon>
        <taxon>Tracheophyta</taxon>
        <taxon>Spermatophyta</taxon>
        <taxon>Magnoliopsida</taxon>
        <taxon>Liliopsida</taxon>
        <taxon>Poales</taxon>
        <taxon>Bromeliaceae</taxon>
        <taxon>Bromelioideae</taxon>
        <taxon>Ananas</taxon>
    </lineage>
</organism>
<accession>A0A199ULX0</accession>
<dbReference type="InterPro" id="IPR033896">
    <property type="entry name" value="MEF2-like_N"/>
</dbReference>
<dbReference type="CDD" id="cd00265">
    <property type="entry name" value="MADS_MEF2_like"/>
    <property type="match status" value="1"/>
</dbReference>
<dbReference type="GO" id="GO:0005634">
    <property type="term" value="C:nucleus"/>
    <property type="evidence" value="ECO:0007669"/>
    <property type="project" value="UniProtKB-SubCell"/>
</dbReference>
<evidence type="ECO:0000256" key="1">
    <source>
        <dbReference type="ARBA" id="ARBA00004123"/>
    </source>
</evidence>
<dbReference type="GO" id="GO:0045944">
    <property type="term" value="P:positive regulation of transcription by RNA polymerase II"/>
    <property type="evidence" value="ECO:0007669"/>
    <property type="project" value="InterPro"/>
</dbReference>
<evidence type="ECO:0000259" key="7">
    <source>
        <dbReference type="PROSITE" id="PS50066"/>
    </source>
</evidence>
<sequence>MVTKRKPSMGRQKIEIKRIQNEEARQVCFSKRRTGLFKKASELSILCGAEIGVVVFSPAGKAFSFGHPSVDAVVDRFLTDSSSGSNNGGQHGAAAATVRELNRQYVELHGLLEAEKKRREGVEAAMERERAGRACWWDANVDALGVDELQAFQKALCDLRAAVAKRADQLLHDALSRKQQQQQQQHQQQQHQHQHYMQMQIPSTSAAAAAANGPTLGAVKNEDAAAHVSLGGSGFGFGYGFYGGAF</sequence>
<feature type="compositionally biased region" description="Low complexity" evidence="6">
    <location>
        <begin position="179"/>
        <end position="198"/>
    </location>
</feature>
<evidence type="ECO:0000313" key="8">
    <source>
        <dbReference type="EMBL" id="OAY65724.1"/>
    </source>
</evidence>
<keyword evidence="4" id="KW-0804">Transcription</keyword>
<feature type="domain" description="MADS-box" evidence="7">
    <location>
        <begin position="9"/>
        <end position="69"/>
    </location>
</feature>
<comment type="subcellular location">
    <subcellularLocation>
        <location evidence="1">Nucleus</location>
    </subcellularLocation>
</comment>
<keyword evidence="3" id="KW-0238">DNA-binding</keyword>
<dbReference type="InterPro" id="IPR002100">
    <property type="entry name" value="TF_MADSbox"/>
</dbReference>
<dbReference type="PANTHER" id="PTHR11945:SF629">
    <property type="entry name" value="OS02G0164450 PROTEIN"/>
    <property type="match status" value="1"/>
</dbReference>
<dbReference type="PROSITE" id="PS50066">
    <property type="entry name" value="MADS_BOX_2"/>
    <property type="match status" value="1"/>
</dbReference>
<comment type="caution">
    <text evidence="8">The sequence shown here is derived from an EMBL/GenBank/DDBJ whole genome shotgun (WGS) entry which is preliminary data.</text>
</comment>
<dbReference type="SMART" id="SM00432">
    <property type="entry name" value="MADS"/>
    <property type="match status" value="1"/>
</dbReference>
<dbReference type="GO" id="GO:0000978">
    <property type="term" value="F:RNA polymerase II cis-regulatory region sequence-specific DNA binding"/>
    <property type="evidence" value="ECO:0007669"/>
    <property type="project" value="TreeGrafter"/>
</dbReference>
<dbReference type="Gene3D" id="3.40.1810.10">
    <property type="entry name" value="Transcription factor, MADS-box"/>
    <property type="match status" value="1"/>
</dbReference>
<name>A0A199ULX0_ANACO</name>
<dbReference type="PRINTS" id="PR00404">
    <property type="entry name" value="MADSDOMAIN"/>
</dbReference>
<protein>
    <submittedName>
        <fullName evidence="8">Agamous-like MADS-box protein AGL61</fullName>
    </submittedName>
</protein>
<evidence type="ECO:0000313" key="9">
    <source>
        <dbReference type="Proteomes" id="UP000092600"/>
    </source>
</evidence>
<dbReference type="Gene3D" id="6.10.140.920">
    <property type="match status" value="1"/>
</dbReference>